<sequence>MEFTHFNEQGRAKMVDIGEKDVSFREALACGYVYMKRETLNMIVEGRIKKGDVLAVAQVAGIMGAKETSRLIPMCHNIPLTGVDINFQIMEKESAIRVEARVKCIGRTGAEMEALTAVSIACLTIYDMCKDVDKGMVIKNIQLLEKTGGKSGNFKREEEKPWE</sequence>
<dbReference type="AlphaFoldDB" id="A0A162MWA9"/>
<comment type="pathway">
    <text evidence="2 6">Cofactor biosynthesis; molybdopterin biosynthesis.</text>
</comment>
<dbReference type="CDD" id="cd01420">
    <property type="entry name" value="MoaC_PE"/>
    <property type="match status" value="1"/>
</dbReference>
<dbReference type="PATRIC" id="fig|520767.4.peg.315"/>
<evidence type="ECO:0000256" key="1">
    <source>
        <dbReference type="ARBA" id="ARBA00001637"/>
    </source>
</evidence>
<comment type="catalytic activity">
    <reaction evidence="1 6">
        <text>(8S)-3',8-cyclo-7,8-dihydroguanosine 5'-triphosphate = cyclic pyranopterin phosphate + diphosphate</text>
        <dbReference type="Rhea" id="RHEA:49580"/>
        <dbReference type="ChEBI" id="CHEBI:33019"/>
        <dbReference type="ChEBI" id="CHEBI:59648"/>
        <dbReference type="ChEBI" id="CHEBI:131766"/>
        <dbReference type="EC" id="4.6.1.17"/>
    </reaction>
</comment>
<dbReference type="EC" id="4.6.1.17" evidence="3 6"/>
<dbReference type="Proteomes" id="UP000075737">
    <property type="component" value="Unassembled WGS sequence"/>
</dbReference>
<evidence type="ECO:0000256" key="2">
    <source>
        <dbReference type="ARBA" id="ARBA00005046"/>
    </source>
</evidence>
<proteinExistence type="inferred from homology"/>
<feature type="active site" evidence="6">
    <location>
        <position position="127"/>
    </location>
</feature>
<comment type="similarity">
    <text evidence="6">Belongs to the MoaC family.</text>
</comment>
<feature type="domain" description="Molybdopterin cofactor biosynthesis C (MoaC)" evidence="7">
    <location>
        <begin position="14"/>
        <end position="149"/>
    </location>
</feature>
<dbReference type="OrthoDB" id="9794429at2"/>
<dbReference type="RefSeq" id="WP_068747490.1">
    <property type="nucleotide sequence ID" value="NZ_LOHZ01000019.1"/>
</dbReference>
<dbReference type="InterPro" id="IPR047594">
    <property type="entry name" value="MoaC_bact/euk"/>
</dbReference>
<comment type="function">
    <text evidence="6">Catalyzes the conversion of (8S)-3',8-cyclo-7,8-dihydroguanosine 5'-triphosphate to cyclic pyranopterin monophosphate (cPMP).</text>
</comment>
<dbReference type="Pfam" id="PF01967">
    <property type="entry name" value="MoaC"/>
    <property type="match status" value="1"/>
</dbReference>
<organism evidence="8 9">
    <name type="scientific">Thermovenabulum gondwanense</name>
    <dbReference type="NCBI Taxonomy" id="520767"/>
    <lineage>
        <taxon>Bacteria</taxon>
        <taxon>Bacillati</taxon>
        <taxon>Bacillota</taxon>
        <taxon>Clostridia</taxon>
        <taxon>Thermosediminibacterales</taxon>
        <taxon>Thermosediminibacteraceae</taxon>
        <taxon>Thermovenabulum</taxon>
    </lineage>
</organism>
<accession>A0A162MWA9</accession>
<reference evidence="8 9" key="1">
    <citation type="submission" date="2015-12" db="EMBL/GenBank/DDBJ databases">
        <title>Draft genome of Thermovenabulum gondwanense isolated from a red thermophilic microbial mat colonisisng an outflow channel of a bore well.</title>
        <authorList>
            <person name="Patel B.K."/>
        </authorList>
    </citation>
    <scope>NUCLEOTIDE SEQUENCE [LARGE SCALE GENOMIC DNA]</scope>
    <source>
        <strain evidence="8 9">R270</strain>
    </source>
</reference>
<feature type="binding site" evidence="6">
    <location>
        <begin position="112"/>
        <end position="113"/>
    </location>
    <ligand>
        <name>substrate</name>
    </ligand>
</feature>
<dbReference type="SUPFAM" id="SSF55040">
    <property type="entry name" value="Molybdenum cofactor biosynthesis protein C, MoaC"/>
    <property type="match status" value="1"/>
</dbReference>
<evidence type="ECO:0000256" key="3">
    <source>
        <dbReference type="ARBA" id="ARBA00012575"/>
    </source>
</evidence>
<dbReference type="Gene3D" id="3.30.70.640">
    <property type="entry name" value="Molybdopterin cofactor biosynthesis C (MoaC) domain"/>
    <property type="match status" value="1"/>
</dbReference>
<evidence type="ECO:0000256" key="5">
    <source>
        <dbReference type="ARBA" id="ARBA00023239"/>
    </source>
</evidence>
<evidence type="ECO:0000313" key="9">
    <source>
        <dbReference type="Proteomes" id="UP000075737"/>
    </source>
</evidence>
<dbReference type="PANTHER" id="PTHR22960">
    <property type="entry name" value="MOLYBDOPTERIN COFACTOR SYNTHESIS PROTEIN A"/>
    <property type="match status" value="1"/>
</dbReference>
<evidence type="ECO:0000256" key="6">
    <source>
        <dbReference type="HAMAP-Rule" id="MF_01224"/>
    </source>
</evidence>
<comment type="caution">
    <text evidence="8">The sequence shown here is derived from an EMBL/GenBank/DDBJ whole genome shotgun (WGS) entry which is preliminary data.</text>
</comment>
<dbReference type="NCBIfam" id="NF006870">
    <property type="entry name" value="PRK09364.1"/>
    <property type="match status" value="1"/>
</dbReference>
<dbReference type="NCBIfam" id="TIGR00581">
    <property type="entry name" value="moaC"/>
    <property type="match status" value="1"/>
</dbReference>
<dbReference type="InterPro" id="IPR023045">
    <property type="entry name" value="MoaC"/>
</dbReference>
<evidence type="ECO:0000313" key="8">
    <source>
        <dbReference type="EMBL" id="KYO68001.1"/>
    </source>
</evidence>
<dbReference type="STRING" id="520767.ATZ99_03110"/>
<dbReference type="GO" id="GO:0006777">
    <property type="term" value="P:Mo-molybdopterin cofactor biosynthetic process"/>
    <property type="evidence" value="ECO:0007669"/>
    <property type="project" value="UniProtKB-UniRule"/>
</dbReference>
<dbReference type="UniPathway" id="UPA00344"/>
<dbReference type="InterPro" id="IPR050105">
    <property type="entry name" value="MoCo_biosynth_MoaA/MoaC"/>
</dbReference>
<comment type="subunit">
    <text evidence="6">Homohexamer; trimer of dimers.</text>
</comment>
<evidence type="ECO:0000256" key="4">
    <source>
        <dbReference type="ARBA" id="ARBA00023150"/>
    </source>
</evidence>
<keyword evidence="4 6" id="KW-0501">Molybdenum cofactor biosynthesis</keyword>
<keyword evidence="5 6" id="KW-0456">Lyase</keyword>
<dbReference type="EMBL" id="LOHZ01000019">
    <property type="protein sequence ID" value="KYO68001.1"/>
    <property type="molecule type" value="Genomic_DNA"/>
</dbReference>
<feature type="binding site" evidence="6">
    <location>
        <begin position="74"/>
        <end position="76"/>
    </location>
    <ligand>
        <name>substrate</name>
    </ligand>
</feature>
<keyword evidence="9" id="KW-1185">Reference proteome</keyword>
<dbReference type="HAMAP" id="MF_01224_B">
    <property type="entry name" value="MoaC_B"/>
    <property type="match status" value="1"/>
</dbReference>
<name>A0A162MWA9_9FIRM</name>
<dbReference type="InterPro" id="IPR036522">
    <property type="entry name" value="MoaC_sf"/>
</dbReference>
<evidence type="ECO:0000259" key="7">
    <source>
        <dbReference type="Pfam" id="PF01967"/>
    </source>
</evidence>
<dbReference type="GO" id="GO:0061799">
    <property type="term" value="F:cyclic pyranopterin monophosphate synthase activity"/>
    <property type="evidence" value="ECO:0007669"/>
    <property type="project" value="UniProtKB-UniRule"/>
</dbReference>
<gene>
    <name evidence="6 8" type="primary">moaC</name>
    <name evidence="8" type="ORF">ATZ99_03110</name>
</gene>
<protein>
    <recommendedName>
        <fullName evidence="3 6">Cyclic pyranopterin monophosphate synthase</fullName>
        <ecNumber evidence="3 6">4.6.1.17</ecNumber>
    </recommendedName>
    <alternativeName>
        <fullName evidence="6">Molybdenum cofactor biosynthesis protein C</fullName>
    </alternativeName>
</protein>
<dbReference type="InterPro" id="IPR002820">
    <property type="entry name" value="Mopterin_CF_biosynth-C_dom"/>
</dbReference>